<feature type="region of interest" description="tRNA (mnm(5)s(2)U34)-methyltransferase" evidence="10">
    <location>
        <begin position="1"/>
        <end position="278"/>
    </location>
</feature>
<dbReference type="Gene3D" id="3.30.9.10">
    <property type="entry name" value="D-Amino Acid Oxidase, subunit A, domain 2"/>
    <property type="match status" value="1"/>
</dbReference>
<evidence type="ECO:0000313" key="13">
    <source>
        <dbReference type="Proteomes" id="UP001155604"/>
    </source>
</evidence>
<dbReference type="SUPFAM" id="SSF51905">
    <property type="entry name" value="FAD/NAD(P)-binding domain"/>
    <property type="match status" value="1"/>
</dbReference>
<comment type="similarity">
    <text evidence="10">In the N-terminal section; belongs to the methyltransferase superfamily. tRNA (mnm(5)s(2)U34)-methyltransferase family.</text>
</comment>
<keyword evidence="2 10" id="KW-0489">Methyltransferase</keyword>
<organism evidence="12 13">
    <name type="scientific">Shewanella septentrionalis</name>
    <dbReference type="NCBI Taxonomy" id="2952223"/>
    <lineage>
        <taxon>Bacteria</taxon>
        <taxon>Pseudomonadati</taxon>
        <taxon>Pseudomonadota</taxon>
        <taxon>Gammaproteobacteria</taxon>
        <taxon>Alteromonadales</taxon>
        <taxon>Shewanellaceae</taxon>
        <taxon>Shewanella</taxon>
    </lineage>
</organism>
<keyword evidence="7 10" id="KW-0274">FAD</keyword>
<dbReference type="NCBIfam" id="TIGR03197">
    <property type="entry name" value="MnmC_Cterm"/>
    <property type="match status" value="1"/>
</dbReference>
<dbReference type="InterPro" id="IPR017610">
    <property type="entry name" value="tRNA_S-uridine_synth_MnmC_C"/>
</dbReference>
<dbReference type="PANTHER" id="PTHR13847">
    <property type="entry name" value="SARCOSINE DEHYDROGENASE-RELATED"/>
    <property type="match status" value="1"/>
</dbReference>
<evidence type="ECO:0000256" key="4">
    <source>
        <dbReference type="ARBA" id="ARBA00022679"/>
    </source>
</evidence>
<keyword evidence="5 10" id="KW-0949">S-adenosyl-L-methionine</keyword>
<evidence type="ECO:0000256" key="7">
    <source>
        <dbReference type="ARBA" id="ARBA00022827"/>
    </source>
</evidence>
<dbReference type="InterPro" id="IPR036188">
    <property type="entry name" value="FAD/NAD-bd_sf"/>
</dbReference>
<keyword evidence="1 10" id="KW-0963">Cytoplasm</keyword>
<dbReference type="GO" id="GO:0032259">
    <property type="term" value="P:methylation"/>
    <property type="evidence" value="ECO:0007669"/>
    <property type="project" value="UniProtKB-KW"/>
</dbReference>
<dbReference type="AlphaFoldDB" id="A0A9X3AU73"/>
<protein>
    <recommendedName>
        <fullName evidence="10">tRNA 5-methylaminomethyl-2-thiouridine biosynthesis bifunctional protein MnmC</fullName>
        <shortName evidence="10">tRNA mnm(5)s(2)U biosynthesis bifunctional protein</shortName>
    </recommendedName>
    <domain>
        <recommendedName>
            <fullName evidence="10">tRNA (mnm(5)s(2)U34)-methyltransferase</fullName>
            <ecNumber evidence="10">2.1.1.61</ecNumber>
        </recommendedName>
    </domain>
    <domain>
        <recommendedName>
            <fullName evidence="10">FAD-dependent cmnm(5)s(2)U34 oxidoreductase</fullName>
            <ecNumber evidence="10">1.5.-.-</ecNumber>
        </recommendedName>
    </domain>
</protein>
<evidence type="ECO:0000256" key="10">
    <source>
        <dbReference type="HAMAP-Rule" id="MF_01102"/>
    </source>
</evidence>
<evidence type="ECO:0000256" key="1">
    <source>
        <dbReference type="ARBA" id="ARBA00022490"/>
    </source>
</evidence>
<dbReference type="InterPro" id="IPR023032">
    <property type="entry name" value="tRNA_MAMT_biosynth_bifunc_MnmC"/>
</dbReference>
<evidence type="ECO:0000256" key="6">
    <source>
        <dbReference type="ARBA" id="ARBA00022694"/>
    </source>
</evidence>
<dbReference type="GO" id="GO:0005737">
    <property type="term" value="C:cytoplasm"/>
    <property type="evidence" value="ECO:0007669"/>
    <property type="project" value="UniProtKB-SubCell"/>
</dbReference>
<comment type="catalytic activity">
    <reaction evidence="10">
        <text>5-aminomethyl-2-thiouridine(34) in tRNA + S-adenosyl-L-methionine = 5-methylaminomethyl-2-thiouridine(34) in tRNA + S-adenosyl-L-homocysteine + H(+)</text>
        <dbReference type="Rhea" id="RHEA:19569"/>
        <dbReference type="Rhea" id="RHEA-COMP:10195"/>
        <dbReference type="Rhea" id="RHEA-COMP:10197"/>
        <dbReference type="ChEBI" id="CHEBI:15378"/>
        <dbReference type="ChEBI" id="CHEBI:57856"/>
        <dbReference type="ChEBI" id="CHEBI:59789"/>
        <dbReference type="ChEBI" id="CHEBI:74454"/>
        <dbReference type="ChEBI" id="CHEBI:74455"/>
        <dbReference type="EC" id="2.1.1.61"/>
    </reaction>
</comment>
<dbReference type="HAMAP" id="MF_01102">
    <property type="entry name" value="MnmC"/>
    <property type="match status" value="1"/>
</dbReference>
<dbReference type="EC" id="2.1.1.61" evidence="10"/>
<dbReference type="EC" id="1.5.-.-" evidence="10"/>
<evidence type="ECO:0000256" key="3">
    <source>
        <dbReference type="ARBA" id="ARBA00022630"/>
    </source>
</evidence>
<evidence type="ECO:0000256" key="8">
    <source>
        <dbReference type="ARBA" id="ARBA00023002"/>
    </source>
</evidence>
<feature type="domain" description="FAD dependent oxidoreductase" evidence="11">
    <location>
        <begin position="298"/>
        <end position="675"/>
    </location>
</feature>
<keyword evidence="3 10" id="KW-0285">Flavoprotein</keyword>
<keyword evidence="4 10" id="KW-0808">Transferase</keyword>
<reference evidence="12" key="1">
    <citation type="journal article" date="2023" name="Int. J. Syst. Evol. Microbiol.">
        <title>&lt;i&gt;Shewanella septentrionalis&lt;/i&gt; sp. nov. and &lt;i&gt;Shewanella holmiensis&lt;/i&gt; sp. nov., isolated from Baltic Sea water and sediments.</title>
        <authorList>
            <person name="Martin-Rodriguez A.J."/>
            <person name="Thorell K."/>
            <person name="Joffre E."/>
            <person name="Jensie-Markopoulos S."/>
            <person name="Moore E.R.B."/>
            <person name="Sjoling A."/>
        </authorList>
    </citation>
    <scope>NUCLEOTIDE SEQUENCE</scope>
    <source>
        <strain evidence="12">SP1W3</strain>
    </source>
</reference>
<dbReference type="GO" id="GO:0002098">
    <property type="term" value="P:tRNA wobble uridine modification"/>
    <property type="evidence" value="ECO:0007669"/>
    <property type="project" value="TreeGrafter"/>
</dbReference>
<evidence type="ECO:0000256" key="9">
    <source>
        <dbReference type="ARBA" id="ARBA00023268"/>
    </source>
</evidence>
<dbReference type="InterPro" id="IPR029063">
    <property type="entry name" value="SAM-dependent_MTases_sf"/>
</dbReference>
<dbReference type="EMBL" id="JAMTCC010000019">
    <property type="protein sequence ID" value="MCT7946172.1"/>
    <property type="molecule type" value="Genomic_DNA"/>
</dbReference>
<sequence length="708" mass="78530">MTAEPNKPCQIKRDYQQLINLYPATADTDAHYLSKLSIYQQRVFEAHSQQKLLVLGQIGLGNGLELLSWWRTQANPSQRLLLKVFEPNPINAYELKSLWDQSLTLVKDTPFEPHLESKQASALECKSELSQLAQTLLDAEPTAIIGCQRLIFDDGRTTIDLHFGDIQTQLSSLSHSPMHPVQHWLILPHLLQALHHQSHWQMAKLSDDSATIATIGLSESSGLSETTVNRFQACGFTVSDINELATKALGIHQPVTLINHQPDAVLLHERQVLRQQDAKAYAFNTMAAILSSPTQSSIAIIGGGLASAHLALSLAERGQGAQIFCKDAELGQGASGNRQGAIYPLLTPENDELSRFFQQAFLFSRRRVQALTSVPAPNQTPISHDFCGVLQTAHDERSQLRLDKIIQGQPWPSEIAYAVDAEQANAIAKINLDKPGFFYPLGGWVCPFEYAEAAIQKAMQLADVSVSLNTDILAIERQSDGWVLLTEKERFGPFAQLVLANGAELTQFDASNKLQISPFRGQVSHVPAQFQLSQLATVLCANGYLTPSHQGLHCLGASYVKEPKHLDFCLQEQQENLMKMHESYPNRSWLEDIDMSGNNARIGVRMVTRDHFPMMGCTPDVSKILEDYEQHQLTKESRHYWQTTPAPVHQGLYILGGLGSRGLSSGPLAAECLAAQLCGEPIPLDKETLCKLNPNRMWLRKLLKGKAL</sequence>
<dbReference type="Proteomes" id="UP001155604">
    <property type="component" value="Unassembled WGS sequence"/>
</dbReference>
<feature type="region of interest" description="FAD-dependent cmnm(5)s(2)U34 oxidoreductase" evidence="10">
    <location>
        <begin position="301"/>
        <end position="708"/>
    </location>
</feature>
<evidence type="ECO:0000259" key="11">
    <source>
        <dbReference type="Pfam" id="PF01266"/>
    </source>
</evidence>
<dbReference type="Gene3D" id="3.50.50.60">
    <property type="entry name" value="FAD/NAD(P)-binding domain"/>
    <property type="match status" value="1"/>
</dbReference>
<dbReference type="GO" id="GO:0016645">
    <property type="term" value="F:oxidoreductase activity, acting on the CH-NH group of donors"/>
    <property type="evidence" value="ECO:0007669"/>
    <property type="project" value="InterPro"/>
</dbReference>
<evidence type="ECO:0000313" key="12">
    <source>
        <dbReference type="EMBL" id="MCT7946172.1"/>
    </source>
</evidence>
<proteinExistence type="inferred from homology"/>
<keyword evidence="8 10" id="KW-0560">Oxidoreductase</keyword>
<dbReference type="Gene3D" id="3.40.50.150">
    <property type="entry name" value="Vaccinia Virus protein VP39"/>
    <property type="match status" value="1"/>
</dbReference>
<accession>A0A9X3AU73</accession>
<name>A0A9X3AU73_9GAMM</name>
<comment type="cofactor">
    <cofactor evidence="10">
        <name>FAD</name>
        <dbReference type="ChEBI" id="CHEBI:57692"/>
    </cofactor>
</comment>
<comment type="caution">
    <text evidence="12">The sequence shown here is derived from an EMBL/GenBank/DDBJ whole genome shotgun (WGS) entry which is preliminary data.</text>
</comment>
<dbReference type="RefSeq" id="WP_261272880.1">
    <property type="nucleotide sequence ID" value="NZ_JAMTCC010000019.1"/>
</dbReference>
<evidence type="ECO:0000256" key="2">
    <source>
        <dbReference type="ARBA" id="ARBA00022603"/>
    </source>
</evidence>
<keyword evidence="6 10" id="KW-0819">tRNA processing</keyword>
<dbReference type="InterPro" id="IPR006076">
    <property type="entry name" value="FAD-dep_OxRdtase"/>
</dbReference>
<dbReference type="GO" id="GO:0050660">
    <property type="term" value="F:flavin adenine dinucleotide binding"/>
    <property type="evidence" value="ECO:0007669"/>
    <property type="project" value="UniProtKB-UniRule"/>
</dbReference>
<dbReference type="GO" id="GO:0004808">
    <property type="term" value="F:tRNA (5-methylaminomethyl-2-thiouridylate)(34)-methyltransferase activity"/>
    <property type="evidence" value="ECO:0007669"/>
    <property type="project" value="UniProtKB-EC"/>
</dbReference>
<evidence type="ECO:0000256" key="5">
    <source>
        <dbReference type="ARBA" id="ARBA00022691"/>
    </source>
</evidence>
<comment type="subcellular location">
    <subcellularLocation>
        <location evidence="10">Cytoplasm</location>
    </subcellularLocation>
</comment>
<keyword evidence="13" id="KW-1185">Reference proteome</keyword>
<dbReference type="PANTHER" id="PTHR13847:SF283">
    <property type="entry name" value="TRNA 5-METHYLAMINOMETHYL-2-THIOURIDINE BIOSYNTHESIS BIFUNCTIONAL PROTEIN MNMC"/>
    <property type="match status" value="1"/>
</dbReference>
<gene>
    <name evidence="10 12" type="primary">mnmC</name>
    <name evidence="12" type="ORF">NE536_12490</name>
</gene>
<comment type="similarity">
    <text evidence="10">In the C-terminal section; belongs to the DAO family.</text>
</comment>
<dbReference type="Pfam" id="PF01266">
    <property type="entry name" value="DAO"/>
    <property type="match status" value="1"/>
</dbReference>
<comment type="function">
    <text evidence="10">Catalyzes the last two steps in the biosynthesis of 5-methylaminomethyl-2-thiouridine (mnm(5)s(2)U) at the wobble position (U34) in tRNA. Catalyzes the FAD-dependent demodification of cmnm(5)s(2)U34 to nm(5)s(2)U34, followed by the transfer of a methyl group from S-adenosyl-L-methionine to nm(5)s(2)U34, to form mnm(5)s(2)U34.</text>
</comment>
<keyword evidence="9 10" id="KW-0511">Multifunctional enzyme</keyword>